<accession>A0AAN9NCJ8</accession>
<evidence type="ECO:0000313" key="2">
    <source>
        <dbReference type="EMBL" id="KAK7367914.1"/>
    </source>
</evidence>
<feature type="region of interest" description="Disordered" evidence="1">
    <location>
        <begin position="52"/>
        <end position="84"/>
    </location>
</feature>
<gene>
    <name evidence="2" type="ORF">VNO80_09934</name>
</gene>
<sequence>MGRRENIWLRMQMKLQLERSNPKGRVAWRSISFKVTMRRRFMLNWAVLKGSNPKGKKGKGDQTAVEKIKSKKKRRSMKCEAQVENEEKIDPKPCCDGYDIRFVEDMQLENGKIKSMEKKAVEDELQETVDGSKTSKFKLKKTEPEVQKNTVQVGVRYVSPFHNDSSKKIHAKPLDNGSNPEPFTFPISKDLMGDKVEEDVNKNCLTTETITFSFSAVDG</sequence>
<organism evidence="2 3">
    <name type="scientific">Phaseolus coccineus</name>
    <name type="common">Scarlet runner bean</name>
    <name type="synonym">Phaseolus multiflorus</name>
    <dbReference type="NCBI Taxonomy" id="3886"/>
    <lineage>
        <taxon>Eukaryota</taxon>
        <taxon>Viridiplantae</taxon>
        <taxon>Streptophyta</taxon>
        <taxon>Embryophyta</taxon>
        <taxon>Tracheophyta</taxon>
        <taxon>Spermatophyta</taxon>
        <taxon>Magnoliopsida</taxon>
        <taxon>eudicotyledons</taxon>
        <taxon>Gunneridae</taxon>
        <taxon>Pentapetalae</taxon>
        <taxon>rosids</taxon>
        <taxon>fabids</taxon>
        <taxon>Fabales</taxon>
        <taxon>Fabaceae</taxon>
        <taxon>Papilionoideae</taxon>
        <taxon>50 kb inversion clade</taxon>
        <taxon>NPAAA clade</taxon>
        <taxon>indigoferoid/millettioid clade</taxon>
        <taxon>Phaseoleae</taxon>
        <taxon>Phaseolus</taxon>
    </lineage>
</organism>
<name>A0AAN9NCJ8_PHACN</name>
<evidence type="ECO:0000313" key="3">
    <source>
        <dbReference type="Proteomes" id="UP001374584"/>
    </source>
</evidence>
<dbReference type="AlphaFoldDB" id="A0AAN9NCJ8"/>
<protein>
    <submittedName>
        <fullName evidence="2">Uncharacterized protein</fullName>
    </submittedName>
</protein>
<reference evidence="2 3" key="1">
    <citation type="submission" date="2024-01" db="EMBL/GenBank/DDBJ databases">
        <title>The genomes of 5 underutilized Papilionoideae crops provide insights into root nodulation and disease resistanc.</title>
        <authorList>
            <person name="Jiang F."/>
        </authorList>
    </citation>
    <scope>NUCLEOTIDE SEQUENCE [LARGE SCALE GENOMIC DNA]</scope>
    <source>
        <strain evidence="2">JINMINGXINNONG_FW02</strain>
        <tissue evidence="2">Leaves</tissue>
    </source>
</reference>
<dbReference type="EMBL" id="JAYMYR010000004">
    <property type="protein sequence ID" value="KAK7367914.1"/>
    <property type="molecule type" value="Genomic_DNA"/>
</dbReference>
<dbReference type="Proteomes" id="UP001374584">
    <property type="component" value="Unassembled WGS sequence"/>
</dbReference>
<comment type="caution">
    <text evidence="2">The sequence shown here is derived from an EMBL/GenBank/DDBJ whole genome shotgun (WGS) entry which is preliminary data.</text>
</comment>
<evidence type="ECO:0000256" key="1">
    <source>
        <dbReference type="SAM" id="MobiDB-lite"/>
    </source>
</evidence>
<feature type="compositionally biased region" description="Basic and acidic residues" evidence="1">
    <location>
        <begin position="58"/>
        <end position="68"/>
    </location>
</feature>
<keyword evidence="3" id="KW-1185">Reference proteome</keyword>
<proteinExistence type="predicted"/>